<feature type="transmembrane region" description="Helical" evidence="5">
    <location>
        <begin position="83"/>
        <end position="109"/>
    </location>
</feature>
<evidence type="ECO:0000256" key="3">
    <source>
        <dbReference type="ARBA" id="ARBA00022989"/>
    </source>
</evidence>
<dbReference type="InterPro" id="IPR007593">
    <property type="entry name" value="CD225/Dispanin_fam"/>
</dbReference>
<accession>A0ABP6X2X9</accession>
<evidence type="ECO:0000256" key="1">
    <source>
        <dbReference type="ARBA" id="ARBA00004370"/>
    </source>
</evidence>
<keyword evidence="2 5" id="KW-0812">Transmembrane</keyword>
<evidence type="ECO:0000256" key="4">
    <source>
        <dbReference type="ARBA" id="ARBA00023136"/>
    </source>
</evidence>
<comment type="caution">
    <text evidence="6">The sequence shown here is derived from an EMBL/GenBank/DDBJ whole genome shotgun (WGS) entry which is preliminary data.</text>
</comment>
<dbReference type="PANTHER" id="PTHR14948:SF25">
    <property type="entry name" value="DUF4190 DOMAIN-CONTAINING PROTEIN"/>
    <property type="match status" value="1"/>
</dbReference>
<keyword evidence="4 5" id="KW-0472">Membrane</keyword>
<dbReference type="RefSeq" id="WP_344863991.1">
    <property type="nucleotide sequence ID" value="NZ_BAAAZN010000011.1"/>
</dbReference>
<evidence type="ECO:0000256" key="5">
    <source>
        <dbReference type="SAM" id="Phobius"/>
    </source>
</evidence>
<evidence type="ECO:0008006" key="8">
    <source>
        <dbReference type="Google" id="ProtNLM"/>
    </source>
</evidence>
<dbReference type="EMBL" id="BAAAZN010000011">
    <property type="protein sequence ID" value="GAA3560645.1"/>
    <property type="molecule type" value="Genomic_DNA"/>
</dbReference>
<dbReference type="Proteomes" id="UP001500689">
    <property type="component" value="Unassembled WGS sequence"/>
</dbReference>
<comment type="subcellular location">
    <subcellularLocation>
        <location evidence="1">Membrane</location>
    </subcellularLocation>
</comment>
<keyword evidence="7" id="KW-1185">Reference proteome</keyword>
<keyword evidence="3 5" id="KW-1133">Transmembrane helix</keyword>
<proteinExistence type="predicted"/>
<feature type="transmembrane region" description="Helical" evidence="5">
    <location>
        <begin position="36"/>
        <end position="56"/>
    </location>
</feature>
<organism evidence="6 7">
    <name type="scientific">Amycolatopsis ultiminotia</name>
    <dbReference type="NCBI Taxonomy" id="543629"/>
    <lineage>
        <taxon>Bacteria</taxon>
        <taxon>Bacillati</taxon>
        <taxon>Actinomycetota</taxon>
        <taxon>Actinomycetes</taxon>
        <taxon>Pseudonocardiales</taxon>
        <taxon>Pseudonocardiaceae</taxon>
        <taxon>Amycolatopsis</taxon>
    </lineage>
</organism>
<dbReference type="InterPro" id="IPR051423">
    <property type="entry name" value="CD225/Dispanin"/>
</dbReference>
<dbReference type="PANTHER" id="PTHR14948">
    <property type="entry name" value="NG5"/>
    <property type="match status" value="1"/>
</dbReference>
<dbReference type="Pfam" id="PF04505">
    <property type="entry name" value="CD225"/>
    <property type="match status" value="1"/>
</dbReference>
<gene>
    <name evidence="6" type="ORF">GCM10022222_50560</name>
</gene>
<evidence type="ECO:0000313" key="6">
    <source>
        <dbReference type="EMBL" id="GAA3560645.1"/>
    </source>
</evidence>
<protein>
    <recommendedName>
        <fullName evidence="8">Interferon-induced transmembrane protein</fullName>
    </recommendedName>
</protein>
<reference evidence="7" key="1">
    <citation type="journal article" date="2019" name="Int. J. Syst. Evol. Microbiol.">
        <title>The Global Catalogue of Microorganisms (GCM) 10K type strain sequencing project: providing services to taxonomists for standard genome sequencing and annotation.</title>
        <authorList>
            <consortium name="The Broad Institute Genomics Platform"/>
            <consortium name="The Broad Institute Genome Sequencing Center for Infectious Disease"/>
            <person name="Wu L."/>
            <person name="Ma J."/>
        </authorList>
    </citation>
    <scope>NUCLEOTIDE SEQUENCE [LARGE SCALE GENOMIC DNA]</scope>
    <source>
        <strain evidence="7">JCM 16898</strain>
    </source>
</reference>
<sequence>MTGPYPPPGGPYPPGPYPPQGPYGPYSYGPPPDNHLVWAILSTVFCCVPFGIVAIVKATQVNTLWYQGFPAEAHRAADEARKWAMWSALSLAILFGLYLLVVLVVFLIVGASASRLVP</sequence>
<name>A0ABP6X2X9_9PSEU</name>
<evidence type="ECO:0000313" key="7">
    <source>
        <dbReference type="Proteomes" id="UP001500689"/>
    </source>
</evidence>
<evidence type="ECO:0000256" key="2">
    <source>
        <dbReference type="ARBA" id="ARBA00022692"/>
    </source>
</evidence>